<dbReference type="FunFam" id="3.40.50.10210:FF:000001">
    <property type="entry name" value="Nicotinate-nucleotide--dimethylbenzimidazole phosphoribosyltransferase"/>
    <property type="match status" value="1"/>
</dbReference>
<evidence type="ECO:0000256" key="7">
    <source>
        <dbReference type="ARBA" id="ARBA00022679"/>
    </source>
</evidence>
<dbReference type="HAMAP" id="MF_00230">
    <property type="entry name" value="CobT"/>
    <property type="match status" value="1"/>
</dbReference>
<dbReference type="AlphaFoldDB" id="A0A081BPQ2"/>
<comment type="function">
    <text evidence="10">Catalyzes the synthesis of alpha-ribazole-5'-phosphate from nicotinate mononucleotide (NAMN) and 5,6-dimethylbenzimidazole (DMB).</text>
</comment>
<dbReference type="NCBIfam" id="NF000996">
    <property type="entry name" value="PRK00105.1"/>
    <property type="match status" value="1"/>
</dbReference>
<comment type="similarity">
    <text evidence="2 10">Belongs to the CobT family.</text>
</comment>
<evidence type="ECO:0000313" key="12">
    <source>
        <dbReference type="Proteomes" id="UP000030700"/>
    </source>
</evidence>
<dbReference type="Gene3D" id="1.10.1610.10">
    <property type="match status" value="1"/>
</dbReference>
<feature type="active site" description="Proton acceptor" evidence="10">
    <location>
        <position position="315"/>
    </location>
</feature>
<comment type="pathway">
    <text evidence="1 10">Nucleoside biosynthesis; alpha-ribazole biosynthesis; alpha-ribazole from 5,6-dimethylbenzimidazole: step 1/2.</text>
</comment>
<dbReference type="Gene3D" id="3.40.50.10210">
    <property type="match status" value="1"/>
</dbReference>
<comment type="catalytic activity">
    <reaction evidence="9 10">
        <text>5,6-dimethylbenzimidazole + nicotinate beta-D-ribonucleotide = alpha-ribazole 5'-phosphate + nicotinate + H(+)</text>
        <dbReference type="Rhea" id="RHEA:11196"/>
        <dbReference type="ChEBI" id="CHEBI:15378"/>
        <dbReference type="ChEBI" id="CHEBI:15890"/>
        <dbReference type="ChEBI" id="CHEBI:32544"/>
        <dbReference type="ChEBI" id="CHEBI:57502"/>
        <dbReference type="ChEBI" id="CHEBI:57918"/>
        <dbReference type="EC" id="2.4.2.21"/>
    </reaction>
</comment>
<evidence type="ECO:0000256" key="5">
    <source>
        <dbReference type="ARBA" id="ARBA00022573"/>
    </source>
</evidence>
<dbReference type="GO" id="GO:0008939">
    <property type="term" value="F:nicotinate-nucleotide-dimethylbenzimidazole phosphoribosyltransferase activity"/>
    <property type="evidence" value="ECO:0007669"/>
    <property type="project" value="UniProtKB-UniRule"/>
</dbReference>
<evidence type="ECO:0000256" key="4">
    <source>
        <dbReference type="ARBA" id="ARBA00015486"/>
    </source>
</evidence>
<evidence type="ECO:0000256" key="3">
    <source>
        <dbReference type="ARBA" id="ARBA00011991"/>
    </source>
</evidence>
<evidence type="ECO:0000256" key="8">
    <source>
        <dbReference type="ARBA" id="ARBA00030686"/>
    </source>
</evidence>
<reference evidence="11" key="1">
    <citation type="journal article" date="2015" name="PeerJ">
        <title>First genomic representation of candidate bacterial phylum KSB3 points to enhanced environmental sensing as a trigger of wastewater bulking.</title>
        <authorList>
            <person name="Sekiguchi Y."/>
            <person name="Ohashi A."/>
            <person name="Parks D.H."/>
            <person name="Yamauchi T."/>
            <person name="Tyson G.W."/>
            <person name="Hugenholtz P."/>
        </authorList>
    </citation>
    <scope>NUCLEOTIDE SEQUENCE [LARGE SCALE GENOMIC DNA]</scope>
</reference>
<dbReference type="PANTHER" id="PTHR43463">
    <property type="entry name" value="NICOTINATE-NUCLEOTIDE--DIMETHYLBENZIMIDAZOLE PHOSPHORIBOSYLTRANSFERASE"/>
    <property type="match status" value="1"/>
</dbReference>
<dbReference type="HOGENOM" id="CLU_002982_0_0_0"/>
<dbReference type="Proteomes" id="UP000030700">
    <property type="component" value="Unassembled WGS sequence"/>
</dbReference>
<dbReference type="InterPro" id="IPR003200">
    <property type="entry name" value="Nict_dMeBzImd_PRibTrfase"/>
</dbReference>
<organism evidence="11">
    <name type="scientific">Candidatus Moduliflexus flocculans</name>
    <dbReference type="NCBI Taxonomy" id="1499966"/>
    <lineage>
        <taxon>Bacteria</taxon>
        <taxon>Candidatus Moduliflexota</taxon>
        <taxon>Candidatus Moduliflexia</taxon>
        <taxon>Candidatus Moduliflexales</taxon>
        <taxon>Candidatus Moduliflexaceae</taxon>
    </lineage>
</organism>
<dbReference type="InterPro" id="IPR036087">
    <property type="entry name" value="Nict_dMeBzImd_PRibTrfase_sf"/>
</dbReference>
<dbReference type="PANTHER" id="PTHR43463:SF1">
    <property type="entry name" value="NICOTINATE-NUCLEOTIDE--DIMETHYLBENZIMIDAZOLE PHOSPHORIBOSYLTRANSFERASE"/>
    <property type="match status" value="1"/>
</dbReference>
<dbReference type="CDD" id="cd02439">
    <property type="entry name" value="DMB-PRT_CobT"/>
    <property type="match status" value="1"/>
</dbReference>
<dbReference type="EC" id="2.4.2.21" evidence="3 10"/>
<dbReference type="EMBL" id="DF820458">
    <property type="protein sequence ID" value="GAK52368.1"/>
    <property type="molecule type" value="Genomic_DNA"/>
</dbReference>
<keyword evidence="12" id="KW-1185">Reference proteome</keyword>
<name>A0A081BPQ2_9BACT</name>
<dbReference type="GO" id="GO:0009236">
    <property type="term" value="P:cobalamin biosynthetic process"/>
    <property type="evidence" value="ECO:0007669"/>
    <property type="project" value="UniProtKB-UniRule"/>
</dbReference>
<gene>
    <name evidence="10" type="primary">cobT</name>
    <name evidence="11" type="ORF">U14_03619</name>
</gene>
<evidence type="ECO:0000256" key="2">
    <source>
        <dbReference type="ARBA" id="ARBA00007110"/>
    </source>
</evidence>
<dbReference type="Pfam" id="PF02277">
    <property type="entry name" value="DBI_PRT"/>
    <property type="match status" value="1"/>
</dbReference>
<protein>
    <recommendedName>
        <fullName evidence="4 10">Nicotinate-nucleotide--dimethylbenzimidazole phosphoribosyltransferase</fullName>
        <shortName evidence="10">NN:DBI PRT</shortName>
        <ecNumber evidence="3 10">2.4.2.21</ecNumber>
    </recommendedName>
    <alternativeName>
        <fullName evidence="8 10">N(1)-alpha-phosphoribosyltransferase</fullName>
    </alternativeName>
</protein>
<dbReference type="UniPathway" id="UPA00061">
    <property type="reaction ID" value="UER00516"/>
</dbReference>
<dbReference type="NCBIfam" id="TIGR03160">
    <property type="entry name" value="cobT_DBIPRT"/>
    <property type="match status" value="1"/>
</dbReference>
<dbReference type="SUPFAM" id="SSF52733">
    <property type="entry name" value="Nicotinate mononucleotide:5,6-dimethylbenzimidazole phosphoribosyltransferase (CobT)"/>
    <property type="match status" value="1"/>
</dbReference>
<keyword evidence="7 10" id="KW-0808">Transferase</keyword>
<evidence type="ECO:0000256" key="6">
    <source>
        <dbReference type="ARBA" id="ARBA00022676"/>
    </source>
</evidence>
<dbReference type="InterPro" id="IPR017846">
    <property type="entry name" value="Nict_dMeBzImd_PRibTrfase_bact"/>
</dbReference>
<sequence>MTLKRTFHIESLSAELVEPLQHKINNKTKPLGSLGVLERTALRIGQIQETLTPTLSRPTVLVFAGDHGIATEGVSPYPQEVTRQMVLNFLAGGAAINVFARQHDMELFVIDAGVNGDLPEHPQLLKRKVAPGTKNFLREPAMTPEQCEQAISTGADVARQVRQNGCNILVCGEMGIGNTSAASIILSQLGDFPVENCVGPGAGLANPGVKKKIEILQAAIRNHRIGDNPFQVLTTFGGLEIAMICGAYLQAAQERMIILVDGFISTSALLVASRLYPAVLDYCIFGHQSEEPGHRKMLELLRGEPLLRLNMRLGEGTGAVVAYALVESAVRFLNEMASFESAGVSTAS</sequence>
<proteinExistence type="inferred from homology"/>
<dbReference type="STRING" id="1499966.U14_03619"/>
<dbReference type="InterPro" id="IPR023195">
    <property type="entry name" value="Nict_dMeBzImd_PRibTrfase_N"/>
</dbReference>
<evidence type="ECO:0000313" key="11">
    <source>
        <dbReference type="EMBL" id="GAK52368.1"/>
    </source>
</evidence>
<evidence type="ECO:0000256" key="10">
    <source>
        <dbReference type="HAMAP-Rule" id="MF_00230"/>
    </source>
</evidence>
<evidence type="ECO:0000256" key="1">
    <source>
        <dbReference type="ARBA" id="ARBA00005049"/>
    </source>
</evidence>
<keyword evidence="6 10" id="KW-0328">Glycosyltransferase</keyword>
<evidence type="ECO:0000256" key="9">
    <source>
        <dbReference type="ARBA" id="ARBA00047340"/>
    </source>
</evidence>
<accession>A0A081BPQ2</accession>
<keyword evidence="5 10" id="KW-0169">Cobalamin biosynthesis</keyword>